<sequence>MKKIRICLEVQGLGQDEYGTPCSNVVCVTLGDDDAEELTGAEYKAFLEQIKIEDVLRLCWLDQQFSPADCRLMMPEEYDLANGEQNGQGTESD</sequence>
<evidence type="ECO:0000313" key="1">
    <source>
        <dbReference type="EMBL" id="MBC5726241.1"/>
    </source>
</evidence>
<dbReference type="EMBL" id="JACOPL010000012">
    <property type="protein sequence ID" value="MBC5726241.1"/>
    <property type="molecule type" value="Genomic_DNA"/>
</dbReference>
<comment type="caution">
    <text evidence="1">The sequence shown here is derived from an EMBL/GenBank/DDBJ whole genome shotgun (WGS) entry which is preliminary data.</text>
</comment>
<name>A0A923RXE8_9FIRM</name>
<dbReference type="AlphaFoldDB" id="A0A923RXE8"/>
<organism evidence="1 2">
    <name type="scientific">Agathobaculum faecis</name>
    <dbReference type="NCBI Taxonomy" id="2763013"/>
    <lineage>
        <taxon>Bacteria</taxon>
        <taxon>Bacillati</taxon>
        <taxon>Bacillota</taxon>
        <taxon>Clostridia</taxon>
        <taxon>Eubacteriales</taxon>
        <taxon>Butyricicoccaceae</taxon>
        <taxon>Agathobaculum</taxon>
    </lineage>
</organism>
<reference evidence="1" key="1">
    <citation type="submission" date="2020-08" db="EMBL/GenBank/DDBJ databases">
        <title>Genome public.</title>
        <authorList>
            <person name="Liu C."/>
            <person name="Sun Q."/>
        </authorList>
    </citation>
    <scope>NUCLEOTIDE SEQUENCE</scope>
    <source>
        <strain evidence="1">NSJ-28</strain>
    </source>
</reference>
<evidence type="ECO:0000313" key="2">
    <source>
        <dbReference type="Proteomes" id="UP000606499"/>
    </source>
</evidence>
<dbReference type="RefSeq" id="WP_054327885.1">
    <property type="nucleotide sequence ID" value="NZ_JACOPL010000012.1"/>
</dbReference>
<gene>
    <name evidence="1" type="ORF">H8S45_12340</name>
</gene>
<proteinExistence type="predicted"/>
<protein>
    <submittedName>
        <fullName evidence="1">Uncharacterized protein</fullName>
    </submittedName>
</protein>
<keyword evidence="2" id="KW-1185">Reference proteome</keyword>
<accession>A0A923RXE8</accession>
<dbReference type="Proteomes" id="UP000606499">
    <property type="component" value="Unassembled WGS sequence"/>
</dbReference>